<proteinExistence type="predicted"/>
<name>A0A4Q0XR26_9BACT</name>
<dbReference type="AlphaFoldDB" id="A0A4Q0XR26"/>
<dbReference type="OrthoDB" id="5343726at2"/>
<evidence type="ECO:0000313" key="3">
    <source>
        <dbReference type="Proteomes" id="UP000290657"/>
    </source>
</evidence>
<organism evidence="2 3">
    <name type="scientific">Candidatus Marinarcus aquaticus</name>
    <dbReference type="NCBI Taxonomy" id="2044504"/>
    <lineage>
        <taxon>Bacteria</taxon>
        <taxon>Pseudomonadati</taxon>
        <taxon>Campylobacterota</taxon>
        <taxon>Epsilonproteobacteria</taxon>
        <taxon>Campylobacterales</taxon>
        <taxon>Arcobacteraceae</taxon>
        <taxon>Candidatus Marinarcus</taxon>
    </lineage>
</organism>
<dbReference type="EMBL" id="PDKN01000003">
    <property type="protein sequence ID" value="RXJ58004.1"/>
    <property type="molecule type" value="Genomic_DNA"/>
</dbReference>
<dbReference type="Proteomes" id="UP000290657">
    <property type="component" value="Unassembled WGS sequence"/>
</dbReference>
<dbReference type="InterPro" id="IPR044922">
    <property type="entry name" value="DUF2063_N_sf"/>
</dbReference>
<dbReference type="Gene3D" id="1.10.150.690">
    <property type="entry name" value="DUF2063"/>
    <property type="match status" value="1"/>
</dbReference>
<evidence type="ECO:0000313" key="2">
    <source>
        <dbReference type="EMBL" id="RXJ58004.1"/>
    </source>
</evidence>
<keyword evidence="3" id="KW-1185">Reference proteome</keyword>
<accession>A0A4Q0XR26</accession>
<comment type="caution">
    <text evidence="2">The sequence shown here is derived from an EMBL/GenBank/DDBJ whole genome shotgun (WGS) entry which is preliminary data.</text>
</comment>
<evidence type="ECO:0000259" key="1">
    <source>
        <dbReference type="Pfam" id="PF09836"/>
    </source>
</evidence>
<sequence>MKDKKVQQGFFDTVVQKKASSQNALKLYQALVFHRFNEVLSNANPILTSLVKKKRFEKMVKAFMKSGAHTDLIWQLPKEFRKFVKKNPKAFSDVPYIRDLLWFEYIEVELIMQDYSQHEASPFDWNHSYELSTLARIKKLKYKVYAKEFTQKGKYPVLVYYDVVLKQVIYREISAFMYEYLKLLKEYNIKTALKTISNKYKLKNKEVKELLEKPLKELCALGVLTIKDK</sequence>
<dbReference type="InterPro" id="IPR018640">
    <property type="entry name" value="DUF2063"/>
</dbReference>
<protein>
    <recommendedName>
        <fullName evidence="1">Putative DNA-binding domain-containing protein</fullName>
    </recommendedName>
</protein>
<feature type="domain" description="Putative DNA-binding" evidence="1">
    <location>
        <begin position="6"/>
        <end position="84"/>
    </location>
</feature>
<reference evidence="2 3" key="1">
    <citation type="submission" date="2017-10" db="EMBL/GenBank/DDBJ databases">
        <title>Genomics of the genus Arcobacter.</title>
        <authorList>
            <person name="Perez-Cataluna A."/>
            <person name="Figueras M.J."/>
        </authorList>
    </citation>
    <scope>NUCLEOTIDE SEQUENCE [LARGE SCALE GENOMIC DNA]</scope>
    <source>
        <strain evidence="2 3">CECT 8987</strain>
    </source>
</reference>
<dbReference type="Pfam" id="PF09836">
    <property type="entry name" value="DUF2063"/>
    <property type="match status" value="1"/>
</dbReference>
<dbReference type="RefSeq" id="WP_128995867.1">
    <property type="nucleotide sequence ID" value="NZ_PDKN01000003.1"/>
</dbReference>
<gene>
    <name evidence="2" type="ORF">CRV04_05725</name>
</gene>